<dbReference type="EC" id="5.4.3.8" evidence="8"/>
<evidence type="ECO:0000256" key="8">
    <source>
        <dbReference type="HAMAP-Rule" id="MF_00375"/>
    </source>
</evidence>
<dbReference type="Gene3D" id="3.90.1150.10">
    <property type="entry name" value="Aspartate Aminotransferase, domain 1"/>
    <property type="match status" value="1"/>
</dbReference>
<organism evidence="9 10">
    <name type="scientific">Namhaeicola litoreus</name>
    <dbReference type="NCBI Taxonomy" id="1052145"/>
    <lineage>
        <taxon>Bacteria</taxon>
        <taxon>Pseudomonadati</taxon>
        <taxon>Bacteroidota</taxon>
        <taxon>Flavobacteriia</taxon>
        <taxon>Flavobacteriales</taxon>
        <taxon>Flavobacteriaceae</taxon>
        <taxon>Namhaeicola</taxon>
    </lineage>
</organism>
<comment type="caution">
    <text evidence="9">The sequence shown here is derived from an EMBL/GenBank/DDBJ whole genome shotgun (WGS) entry which is preliminary data.</text>
</comment>
<dbReference type="NCBIfam" id="NF000818">
    <property type="entry name" value="PRK00062.1"/>
    <property type="match status" value="1"/>
</dbReference>
<evidence type="ECO:0000313" key="9">
    <source>
        <dbReference type="EMBL" id="MFD1315579.1"/>
    </source>
</evidence>
<comment type="pathway">
    <text evidence="2">Porphyrin-containing compound metabolism; protoporphyrin-IX biosynthesis; 5-aminolevulinate from L-glutamyl-tRNA(Glu): step 2/2.</text>
</comment>
<evidence type="ECO:0000256" key="3">
    <source>
        <dbReference type="ARBA" id="ARBA00008981"/>
    </source>
</evidence>
<evidence type="ECO:0000256" key="6">
    <source>
        <dbReference type="ARBA" id="ARBA00023235"/>
    </source>
</evidence>
<evidence type="ECO:0000256" key="4">
    <source>
        <dbReference type="ARBA" id="ARBA00022490"/>
    </source>
</evidence>
<dbReference type="SUPFAM" id="SSF53383">
    <property type="entry name" value="PLP-dependent transferases"/>
    <property type="match status" value="1"/>
</dbReference>
<comment type="similarity">
    <text evidence="3 8">Belongs to the class-III pyridoxal-phosphate-dependent aminotransferase family. HemL subfamily.</text>
</comment>
<proteinExistence type="inferred from homology"/>
<sequence length="437" mass="47382">MSIKKFKNSQELYERGQAHLVGAVNSPVRAFKSVGGSPLFISSAKGSKIIDVDDNVYIDLVLSYGPMILGHRFPAVEKKIKKALRHGYSFGASSKGELKLAKMICSAFGSMDKIRFVNSGTEAVFSAIRLARAFTGKDQIIKFSGGYHGHADALLVAAGSGLATLSLPGSKGVPEDAVKNTLVAEFNQIESVKNHIKENHNIAAIIIEPIPGNMGVVLPNEDFIKGLNQLAKEHKILIIADEVMSGFRSKFGGAQDLIGLNADITCLGKVIGGGFPVGAYGARNEIMEMVAPLGPVYQAGTLSGNPIAMAAGIATLKELKKQNPYKKFNKIAAKIEKAFLKGSKEFDLPVQVNRFGSMVNPFFTKEPVTDFPSAQKSDTEMFKIFFWEMIQEGLFIPPSQFESWFLCSSMTKDEIKKVTSGIHTALKKVAETVKVTR</sequence>
<dbReference type="EMBL" id="JBHTMY010000003">
    <property type="protein sequence ID" value="MFD1315579.1"/>
    <property type="molecule type" value="Genomic_DNA"/>
</dbReference>
<dbReference type="HAMAP" id="MF_00375">
    <property type="entry name" value="HemL_aminotrans_3"/>
    <property type="match status" value="1"/>
</dbReference>
<evidence type="ECO:0000256" key="2">
    <source>
        <dbReference type="ARBA" id="ARBA00004819"/>
    </source>
</evidence>
<dbReference type="Proteomes" id="UP001597201">
    <property type="component" value="Unassembled WGS sequence"/>
</dbReference>
<dbReference type="InterPro" id="IPR004639">
    <property type="entry name" value="4pyrrol_synth_GluAld_NH2Trfase"/>
</dbReference>
<keyword evidence="6 8" id="KW-0413">Isomerase</keyword>
<feature type="modified residue" description="N6-(pyridoxal phosphate)lysine" evidence="8">
    <location>
        <position position="269"/>
    </location>
</feature>
<evidence type="ECO:0000256" key="1">
    <source>
        <dbReference type="ARBA" id="ARBA00001933"/>
    </source>
</evidence>
<dbReference type="Gene3D" id="3.40.640.10">
    <property type="entry name" value="Type I PLP-dependent aspartate aminotransferase-like (Major domain)"/>
    <property type="match status" value="1"/>
</dbReference>
<name>A0ABW3Y1R8_9FLAO</name>
<keyword evidence="5 8" id="KW-0663">Pyridoxal phosphate</keyword>
<comment type="cofactor">
    <cofactor evidence="1 8">
        <name>pyridoxal 5'-phosphate</name>
        <dbReference type="ChEBI" id="CHEBI:597326"/>
    </cofactor>
</comment>
<keyword evidence="10" id="KW-1185">Reference proteome</keyword>
<dbReference type="PANTHER" id="PTHR43713">
    <property type="entry name" value="GLUTAMATE-1-SEMIALDEHYDE 2,1-AMINOMUTASE"/>
    <property type="match status" value="1"/>
</dbReference>
<comment type="subunit">
    <text evidence="8">Homodimer.</text>
</comment>
<evidence type="ECO:0000256" key="5">
    <source>
        <dbReference type="ARBA" id="ARBA00022898"/>
    </source>
</evidence>
<reference evidence="10" key="1">
    <citation type="journal article" date="2019" name="Int. J. Syst. Evol. Microbiol.">
        <title>The Global Catalogue of Microorganisms (GCM) 10K type strain sequencing project: providing services to taxonomists for standard genome sequencing and annotation.</title>
        <authorList>
            <consortium name="The Broad Institute Genomics Platform"/>
            <consortium name="The Broad Institute Genome Sequencing Center for Infectious Disease"/>
            <person name="Wu L."/>
            <person name="Ma J."/>
        </authorList>
    </citation>
    <scope>NUCLEOTIDE SEQUENCE [LARGE SCALE GENOMIC DNA]</scope>
    <source>
        <strain evidence="10">CCUG 61485</strain>
    </source>
</reference>
<dbReference type="InterPro" id="IPR015422">
    <property type="entry name" value="PyrdxlP-dep_Trfase_small"/>
</dbReference>
<dbReference type="CDD" id="cd00610">
    <property type="entry name" value="OAT_like"/>
    <property type="match status" value="1"/>
</dbReference>
<dbReference type="PANTHER" id="PTHR43713:SF1">
    <property type="entry name" value="GLUTAMATE-1-SEMIALDEHYDE 2,1-AMINOMUTASE 2"/>
    <property type="match status" value="1"/>
</dbReference>
<accession>A0ABW3Y1R8</accession>
<dbReference type="InterPro" id="IPR005814">
    <property type="entry name" value="Aminotrans_3"/>
</dbReference>
<dbReference type="Pfam" id="PF00202">
    <property type="entry name" value="Aminotran_3"/>
    <property type="match status" value="1"/>
</dbReference>
<dbReference type="InterPro" id="IPR015421">
    <property type="entry name" value="PyrdxlP-dep_Trfase_major"/>
</dbReference>
<dbReference type="NCBIfam" id="TIGR00713">
    <property type="entry name" value="hemL"/>
    <property type="match status" value="1"/>
</dbReference>
<evidence type="ECO:0000313" key="10">
    <source>
        <dbReference type="Proteomes" id="UP001597201"/>
    </source>
</evidence>
<comment type="catalytic activity">
    <reaction evidence="8">
        <text>(S)-4-amino-5-oxopentanoate = 5-aminolevulinate</text>
        <dbReference type="Rhea" id="RHEA:14265"/>
        <dbReference type="ChEBI" id="CHEBI:57501"/>
        <dbReference type="ChEBI" id="CHEBI:356416"/>
        <dbReference type="EC" id="5.4.3.8"/>
    </reaction>
</comment>
<evidence type="ECO:0000256" key="7">
    <source>
        <dbReference type="ARBA" id="ARBA00023244"/>
    </source>
</evidence>
<comment type="subcellular location">
    <subcellularLocation>
        <location evidence="8">Cytoplasm</location>
    </subcellularLocation>
</comment>
<protein>
    <recommendedName>
        <fullName evidence="8">Glutamate-1-semialdehyde 2,1-aminomutase</fullName>
        <shortName evidence="8">GSA</shortName>
        <ecNumber evidence="8">5.4.3.8</ecNumber>
    </recommendedName>
    <alternativeName>
        <fullName evidence="8">Glutamate-1-semialdehyde aminotransferase</fullName>
        <shortName evidence="8">GSA-AT</shortName>
    </alternativeName>
</protein>
<keyword evidence="4 8" id="KW-0963">Cytoplasm</keyword>
<gene>
    <name evidence="8 9" type="primary">hemL</name>
    <name evidence="9" type="ORF">ACFQ39_08135</name>
</gene>
<dbReference type="RefSeq" id="WP_377177890.1">
    <property type="nucleotide sequence ID" value="NZ_JBHTMY010000003.1"/>
</dbReference>
<dbReference type="GO" id="GO:0042286">
    <property type="term" value="F:glutamate-1-semialdehyde 2,1-aminomutase activity"/>
    <property type="evidence" value="ECO:0007669"/>
    <property type="project" value="UniProtKB-EC"/>
</dbReference>
<keyword evidence="7 8" id="KW-0627">Porphyrin biosynthesis</keyword>
<dbReference type="InterPro" id="IPR015424">
    <property type="entry name" value="PyrdxlP-dep_Trfase"/>
</dbReference>